<evidence type="ECO:0000256" key="1">
    <source>
        <dbReference type="SAM" id="MobiDB-lite"/>
    </source>
</evidence>
<feature type="region of interest" description="Disordered" evidence="1">
    <location>
        <begin position="60"/>
        <end position="85"/>
    </location>
</feature>
<gene>
    <name evidence="2" type="ORF">DEO72_LG10g448</name>
</gene>
<protein>
    <submittedName>
        <fullName evidence="2">Uncharacterized protein</fullName>
    </submittedName>
</protein>
<sequence length="85" mass="8999">MVGVYSGCCSMSFFCLACVEQWGRTDILAQASSSRPGKNISSSPRVLPPALAQARGCVLSDRTARPSETASPKRGIVKLSNDPLL</sequence>
<evidence type="ECO:0000313" key="3">
    <source>
        <dbReference type="Proteomes" id="UP000501690"/>
    </source>
</evidence>
<proteinExistence type="predicted"/>
<organism evidence="2 3">
    <name type="scientific">Vigna unguiculata</name>
    <name type="common">Cowpea</name>
    <dbReference type="NCBI Taxonomy" id="3917"/>
    <lineage>
        <taxon>Eukaryota</taxon>
        <taxon>Viridiplantae</taxon>
        <taxon>Streptophyta</taxon>
        <taxon>Embryophyta</taxon>
        <taxon>Tracheophyta</taxon>
        <taxon>Spermatophyta</taxon>
        <taxon>Magnoliopsida</taxon>
        <taxon>eudicotyledons</taxon>
        <taxon>Gunneridae</taxon>
        <taxon>Pentapetalae</taxon>
        <taxon>rosids</taxon>
        <taxon>fabids</taxon>
        <taxon>Fabales</taxon>
        <taxon>Fabaceae</taxon>
        <taxon>Papilionoideae</taxon>
        <taxon>50 kb inversion clade</taxon>
        <taxon>NPAAA clade</taxon>
        <taxon>indigoferoid/millettioid clade</taxon>
        <taxon>Phaseoleae</taxon>
        <taxon>Vigna</taxon>
    </lineage>
</organism>
<dbReference type="AlphaFoldDB" id="A0A4D6N9R2"/>
<accession>A0A4D6N9R2</accession>
<reference evidence="2 3" key="1">
    <citation type="submission" date="2019-04" db="EMBL/GenBank/DDBJ databases">
        <title>An improved genome assembly and genetic linkage map for asparagus bean, Vigna unguiculata ssp. sesquipedialis.</title>
        <authorList>
            <person name="Xia Q."/>
            <person name="Zhang R."/>
            <person name="Dong Y."/>
        </authorList>
    </citation>
    <scope>NUCLEOTIDE SEQUENCE [LARGE SCALE GENOMIC DNA]</scope>
    <source>
        <tissue evidence="2">Leaf</tissue>
    </source>
</reference>
<dbReference type="EMBL" id="CP039354">
    <property type="protein sequence ID" value="QCE09229.1"/>
    <property type="molecule type" value="Genomic_DNA"/>
</dbReference>
<evidence type="ECO:0000313" key="2">
    <source>
        <dbReference type="EMBL" id="QCE09229.1"/>
    </source>
</evidence>
<name>A0A4D6N9R2_VIGUN</name>
<dbReference type="Proteomes" id="UP000501690">
    <property type="component" value="Linkage Group LG10"/>
</dbReference>
<keyword evidence="3" id="KW-1185">Reference proteome</keyword>